<keyword evidence="12" id="KW-1185">Reference proteome</keyword>
<feature type="domain" description="NADH:quinone oxidoreductase/Mrp antiporter transmembrane" evidence="10">
    <location>
        <begin position="148"/>
        <end position="427"/>
    </location>
</feature>
<name>A0AAJ0XAJ5_9GAMM</name>
<evidence type="ECO:0000256" key="2">
    <source>
        <dbReference type="ARBA" id="ARBA00022475"/>
    </source>
</evidence>
<accession>A0AAJ0XAJ5</accession>
<evidence type="ECO:0000313" key="12">
    <source>
        <dbReference type="Proteomes" id="UP001296776"/>
    </source>
</evidence>
<dbReference type="InterPro" id="IPR052175">
    <property type="entry name" value="ComplexI-like_HydComp"/>
</dbReference>
<feature type="transmembrane region" description="Helical" evidence="9">
    <location>
        <begin position="59"/>
        <end position="79"/>
    </location>
</feature>
<keyword evidence="3 7" id="KW-0812">Transmembrane</keyword>
<feature type="transmembrane region" description="Helical" evidence="9">
    <location>
        <begin position="182"/>
        <end position="201"/>
    </location>
</feature>
<dbReference type="GO" id="GO:0042773">
    <property type="term" value="P:ATP synthesis coupled electron transport"/>
    <property type="evidence" value="ECO:0007669"/>
    <property type="project" value="InterPro"/>
</dbReference>
<dbReference type="RefSeq" id="WP_200346115.1">
    <property type="nucleotide sequence ID" value="NZ_NRSJ01000016.1"/>
</dbReference>
<feature type="transmembrane region" description="Helical" evidence="9">
    <location>
        <begin position="417"/>
        <end position="438"/>
    </location>
</feature>
<evidence type="ECO:0000259" key="10">
    <source>
        <dbReference type="Pfam" id="PF00361"/>
    </source>
</evidence>
<dbReference type="Pfam" id="PF00361">
    <property type="entry name" value="Proton_antipo_M"/>
    <property type="match status" value="1"/>
</dbReference>
<comment type="caution">
    <text evidence="11">The sequence shown here is derived from an EMBL/GenBank/DDBJ whole genome shotgun (WGS) entry which is preliminary data.</text>
</comment>
<evidence type="ECO:0000256" key="6">
    <source>
        <dbReference type="ARBA" id="ARBA00023136"/>
    </source>
</evidence>
<feature type="transmembrane region" description="Helical" evidence="9">
    <location>
        <begin position="572"/>
        <end position="592"/>
    </location>
</feature>
<proteinExistence type="predicted"/>
<keyword evidence="2" id="KW-1003">Cell membrane</keyword>
<feature type="transmembrane region" description="Helical" evidence="9">
    <location>
        <begin position="126"/>
        <end position="145"/>
    </location>
</feature>
<feature type="transmembrane region" description="Helical" evidence="9">
    <location>
        <begin position="483"/>
        <end position="500"/>
    </location>
</feature>
<dbReference type="GO" id="GO:0016491">
    <property type="term" value="F:oxidoreductase activity"/>
    <property type="evidence" value="ECO:0007669"/>
    <property type="project" value="UniProtKB-KW"/>
</dbReference>
<keyword evidence="6 9" id="KW-0472">Membrane</keyword>
<dbReference type="PANTHER" id="PTHR42682:SF4">
    <property type="entry name" value="NADH-UBIQUINONE_PLASTOQUINONE"/>
    <property type="match status" value="1"/>
</dbReference>
<feature type="transmembrane region" description="Helical" evidence="9">
    <location>
        <begin position="99"/>
        <end position="119"/>
    </location>
</feature>
<keyword evidence="4 9" id="KW-1133">Transmembrane helix</keyword>
<evidence type="ECO:0000256" key="4">
    <source>
        <dbReference type="ARBA" id="ARBA00022989"/>
    </source>
</evidence>
<reference evidence="11" key="2">
    <citation type="journal article" date="2020" name="Microorganisms">
        <title>Osmotic Adaptation and Compatible Solute Biosynthesis of Phototrophic Bacteria as Revealed from Genome Analyses.</title>
        <authorList>
            <person name="Imhoff J.F."/>
            <person name="Rahn T."/>
            <person name="Kunzel S."/>
            <person name="Keller A."/>
            <person name="Neulinger S.C."/>
        </authorList>
    </citation>
    <scope>NUCLEOTIDE SEQUENCE</scope>
    <source>
        <strain evidence="11">DSM 11080</strain>
    </source>
</reference>
<reference evidence="11" key="1">
    <citation type="submission" date="2017-08" db="EMBL/GenBank/DDBJ databases">
        <authorList>
            <person name="Imhoff J.F."/>
            <person name="Rahn T."/>
            <person name="Kuenzel S."/>
            <person name="Neulinger S.C."/>
        </authorList>
    </citation>
    <scope>NUCLEOTIDE SEQUENCE</scope>
    <source>
        <strain evidence="11">DSM 11080</strain>
    </source>
</reference>
<feature type="transmembrane region" description="Helical" evidence="9">
    <location>
        <begin position="345"/>
        <end position="363"/>
    </location>
</feature>
<dbReference type="GO" id="GO:0005886">
    <property type="term" value="C:plasma membrane"/>
    <property type="evidence" value="ECO:0007669"/>
    <property type="project" value="UniProtKB-SubCell"/>
</dbReference>
<dbReference type="PANTHER" id="PTHR42682">
    <property type="entry name" value="HYDROGENASE-4 COMPONENT F"/>
    <property type="match status" value="1"/>
</dbReference>
<dbReference type="InterPro" id="IPR003918">
    <property type="entry name" value="NADH_UbQ_OxRdtase"/>
</dbReference>
<dbReference type="EMBL" id="NRSJ01000016">
    <property type="protein sequence ID" value="MBK1704902.1"/>
    <property type="molecule type" value="Genomic_DNA"/>
</dbReference>
<gene>
    <name evidence="11" type="ORF">CKO40_10215</name>
</gene>
<evidence type="ECO:0000313" key="11">
    <source>
        <dbReference type="EMBL" id="MBK1704902.1"/>
    </source>
</evidence>
<feature type="transmembrane region" description="Helical" evidence="9">
    <location>
        <begin position="151"/>
        <end position="170"/>
    </location>
</feature>
<sequence>MTLIPWLLVAAWVWPLLLAWPVAGQGGSWRASSATDGAVTAAVPSTAPITVPSKAHWRGFLTILGPLPALLAALLLPVGTRLELPWLFLGTALELDPVGQVYLLFTAMLWLIASVYSAFSLRTAEHAGRFGALFLLAMAGNLWLIVGQDLFSFYAGFAMMGLASYGLVIHDATPSALRAGKVYLVMALLGEVSLFAALVIIAQQTGSTEPSPEDLAQLTALPIALVLLGLGVKAGLVPLHLWLPLAHPAAPVPASAVLSGTMIKVALLGWLRFLPVGTQALPEWGGLLAAGGLLTLFYALPVGLVQADPKAILAYSSVSKMGLLMLVLGLVLMEPALAPVGVAGIALYAASHALAKGGLFLGVGLRKQAALRPALVQPLVLGGLLFLALALVGAPFTSGAVAKYALKPVIEGADWPWVAAAVTVSTVGTTLLMGRLIWVSAGTRTHSAPGYLWPGIAWALLIALVALFPFVLGKATSWTTNSVAVPLGVVLATLVALAAWRNPDWLKPLIGLIPAGDLIVLSRPIGALVKAFGGWLWRPLGRSAARIARFAIDRYERVCNEPPGDVERGLRAWSVAGALWIGILALLVLALLSGEPLVDNGEASDQVGIQADSGRQAEAIANGELPPD</sequence>
<feature type="transmembrane region" description="Helical" evidence="9">
    <location>
        <begin position="312"/>
        <end position="333"/>
    </location>
</feature>
<evidence type="ECO:0000256" key="8">
    <source>
        <dbReference type="SAM" id="MobiDB-lite"/>
    </source>
</evidence>
<dbReference type="PRINTS" id="PR01437">
    <property type="entry name" value="NUOXDRDTASE4"/>
</dbReference>
<comment type="subcellular location">
    <subcellularLocation>
        <location evidence="1">Cell membrane</location>
        <topology evidence="1">Multi-pass membrane protein</topology>
    </subcellularLocation>
    <subcellularLocation>
        <location evidence="7">Membrane</location>
        <topology evidence="7">Multi-pass membrane protein</topology>
    </subcellularLocation>
</comment>
<dbReference type="AlphaFoldDB" id="A0AAJ0XAJ5"/>
<keyword evidence="5" id="KW-0560">Oxidoreductase</keyword>
<evidence type="ECO:0000256" key="1">
    <source>
        <dbReference type="ARBA" id="ARBA00004651"/>
    </source>
</evidence>
<feature type="transmembrane region" description="Helical" evidence="9">
    <location>
        <begin position="375"/>
        <end position="397"/>
    </location>
</feature>
<feature type="transmembrane region" description="Helical" evidence="9">
    <location>
        <begin position="450"/>
        <end position="471"/>
    </location>
</feature>
<dbReference type="Proteomes" id="UP001296776">
    <property type="component" value="Unassembled WGS sequence"/>
</dbReference>
<evidence type="ECO:0000256" key="5">
    <source>
        <dbReference type="ARBA" id="ARBA00023002"/>
    </source>
</evidence>
<evidence type="ECO:0000256" key="9">
    <source>
        <dbReference type="SAM" id="Phobius"/>
    </source>
</evidence>
<evidence type="ECO:0000256" key="3">
    <source>
        <dbReference type="ARBA" id="ARBA00022692"/>
    </source>
</evidence>
<evidence type="ECO:0000256" key="7">
    <source>
        <dbReference type="RuleBase" id="RU000320"/>
    </source>
</evidence>
<dbReference type="GO" id="GO:0008137">
    <property type="term" value="F:NADH dehydrogenase (ubiquinone) activity"/>
    <property type="evidence" value="ECO:0007669"/>
    <property type="project" value="InterPro"/>
</dbReference>
<organism evidence="11 12">
    <name type="scientific">Halochromatium glycolicum</name>
    <dbReference type="NCBI Taxonomy" id="85075"/>
    <lineage>
        <taxon>Bacteria</taxon>
        <taxon>Pseudomonadati</taxon>
        <taxon>Pseudomonadota</taxon>
        <taxon>Gammaproteobacteria</taxon>
        <taxon>Chromatiales</taxon>
        <taxon>Chromatiaceae</taxon>
        <taxon>Halochromatium</taxon>
    </lineage>
</organism>
<feature type="transmembrane region" description="Helical" evidence="9">
    <location>
        <begin position="285"/>
        <end position="305"/>
    </location>
</feature>
<feature type="transmembrane region" description="Helical" evidence="9">
    <location>
        <begin position="255"/>
        <end position="273"/>
    </location>
</feature>
<feature type="region of interest" description="Disordered" evidence="8">
    <location>
        <begin position="608"/>
        <end position="628"/>
    </location>
</feature>
<protein>
    <recommendedName>
        <fullName evidence="10">NADH:quinone oxidoreductase/Mrp antiporter transmembrane domain-containing protein</fullName>
    </recommendedName>
</protein>
<dbReference type="InterPro" id="IPR001750">
    <property type="entry name" value="ND/Mrp_TM"/>
</dbReference>
<feature type="transmembrane region" description="Helical" evidence="9">
    <location>
        <begin position="221"/>
        <end position="243"/>
    </location>
</feature>